<dbReference type="EMBL" id="GBRH01220839">
    <property type="protein sequence ID" value="JAD77056.1"/>
    <property type="molecule type" value="Transcribed_RNA"/>
</dbReference>
<reference evidence="2" key="2">
    <citation type="journal article" date="2015" name="Data Brief">
        <title>Shoot transcriptome of the giant reed, Arundo donax.</title>
        <authorList>
            <person name="Barrero R.A."/>
            <person name="Guerrero F.D."/>
            <person name="Moolhuijzen P."/>
            <person name="Goolsby J.A."/>
            <person name="Tidwell J."/>
            <person name="Bellgard S.E."/>
            <person name="Bellgard M.I."/>
        </authorList>
    </citation>
    <scope>NUCLEOTIDE SEQUENCE</scope>
    <source>
        <tissue evidence="2">Shoot tissue taken approximately 20 cm above the soil surface</tissue>
    </source>
</reference>
<sequence length="113" mass="12277">MRIAASPGSILQLPSSSYRQTRSKQFVHIAITTKNWNMFNHAPIVAAAWGIGRFNMTNNFNAAALISVTLFRAAKQKINGNAQANIMIIPNCRVSSRKSSNKPSSSSSPMLAV</sequence>
<accession>A0A0A9CNB1</accession>
<feature type="region of interest" description="Disordered" evidence="1">
    <location>
        <begin position="94"/>
        <end position="113"/>
    </location>
</feature>
<evidence type="ECO:0000313" key="2">
    <source>
        <dbReference type="EMBL" id="JAD77056.1"/>
    </source>
</evidence>
<evidence type="ECO:0000256" key="1">
    <source>
        <dbReference type="SAM" id="MobiDB-lite"/>
    </source>
</evidence>
<feature type="compositionally biased region" description="Low complexity" evidence="1">
    <location>
        <begin position="101"/>
        <end position="113"/>
    </location>
</feature>
<reference evidence="2" key="1">
    <citation type="submission" date="2014-09" db="EMBL/GenBank/DDBJ databases">
        <authorList>
            <person name="Magalhaes I.L.F."/>
            <person name="Oliveira U."/>
            <person name="Santos F.R."/>
            <person name="Vidigal T.H.D.A."/>
            <person name="Brescovit A.D."/>
            <person name="Santos A.J."/>
        </authorList>
    </citation>
    <scope>NUCLEOTIDE SEQUENCE</scope>
    <source>
        <tissue evidence="2">Shoot tissue taken approximately 20 cm above the soil surface</tissue>
    </source>
</reference>
<proteinExistence type="predicted"/>
<name>A0A0A9CNB1_ARUDO</name>
<organism evidence="2">
    <name type="scientific">Arundo donax</name>
    <name type="common">Giant reed</name>
    <name type="synonym">Donax arundinaceus</name>
    <dbReference type="NCBI Taxonomy" id="35708"/>
    <lineage>
        <taxon>Eukaryota</taxon>
        <taxon>Viridiplantae</taxon>
        <taxon>Streptophyta</taxon>
        <taxon>Embryophyta</taxon>
        <taxon>Tracheophyta</taxon>
        <taxon>Spermatophyta</taxon>
        <taxon>Magnoliopsida</taxon>
        <taxon>Liliopsida</taxon>
        <taxon>Poales</taxon>
        <taxon>Poaceae</taxon>
        <taxon>PACMAD clade</taxon>
        <taxon>Arundinoideae</taxon>
        <taxon>Arundineae</taxon>
        <taxon>Arundo</taxon>
    </lineage>
</organism>
<protein>
    <submittedName>
        <fullName evidence="2">Uncharacterized protein</fullName>
    </submittedName>
</protein>
<dbReference type="AlphaFoldDB" id="A0A0A9CNB1"/>